<dbReference type="SUPFAM" id="SSF53474">
    <property type="entry name" value="alpha/beta-Hydrolases"/>
    <property type="match status" value="1"/>
</dbReference>
<accession>A0AAE3GF81</accession>
<dbReference type="InterPro" id="IPR002918">
    <property type="entry name" value="Lipase_EstA/Esterase_EstB"/>
</dbReference>
<comment type="caution">
    <text evidence="1">The sequence shown here is derived from an EMBL/GenBank/DDBJ whole genome shotgun (WGS) entry which is preliminary data.</text>
</comment>
<dbReference type="GO" id="GO:0016042">
    <property type="term" value="P:lipid catabolic process"/>
    <property type="evidence" value="ECO:0007669"/>
    <property type="project" value="InterPro"/>
</dbReference>
<dbReference type="InterPro" id="IPR029058">
    <property type="entry name" value="AB_hydrolase_fold"/>
</dbReference>
<evidence type="ECO:0000313" key="1">
    <source>
        <dbReference type="EMBL" id="MCP2166229.1"/>
    </source>
</evidence>
<dbReference type="EMBL" id="JAMTCK010000006">
    <property type="protein sequence ID" value="MCP2166229.1"/>
    <property type="molecule type" value="Genomic_DNA"/>
</dbReference>
<dbReference type="PANTHER" id="PTHR32015">
    <property type="entry name" value="FASTING INDUCED LIPASE"/>
    <property type="match status" value="1"/>
</dbReference>
<name>A0AAE3GF81_9PSEU</name>
<reference evidence="1" key="1">
    <citation type="submission" date="2022-06" db="EMBL/GenBank/DDBJ databases">
        <title>Genomic Encyclopedia of Archaeal and Bacterial Type Strains, Phase II (KMG-II): from individual species to whole genera.</title>
        <authorList>
            <person name="Goeker M."/>
        </authorList>
    </citation>
    <scope>NUCLEOTIDE SEQUENCE</scope>
    <source>
        <strain evidence="1">DSM 43935</strain>
    </source>
</reference>
<dbReference type="GO" id="GO:0016298">
    <property type="term" value="F:lipase activity"/>
    <property type="evidence" value="ECO:0007669"/>
    <property type="project" value="TreeGrafter"/>
</dbReference>
<dbReference type="RefSeq" id="WP_253771859.1">
    <property type="nucleotide sequence ID" value="NZ_JAMTCK010000006.1"/>
</dbReference>
<dbReference type="Proteomes" id="UP001206128">
    <property type="component" value="Unassembled WGS sequence"/>
</dbReference>
<protein>
    <submittedName>
        <fullName evidence="1">Triacylglycerol esterase/lipase EstA, alpha/beta hydrolase fold</fullName>
    </submittedName>
</protein>
<evidence type="ECO:0000313" key="2">
    <source>
        <dbReference type="Proteomes" id="UP001206128"/>
    </source>
</evidence>
<gene>
    <name evidence="1" type="ORF">LX83_003088</name>
</gene>
<keyword evidence="1" id="KW-0378">Hydrolase</keyword>
<dbReference type="Gene3D" id="3.40.50.1820">
    <property type="entry name" value="alpha/beta hydrolase"/>
    <property type="match status" value="1"/>
</dbReference>
<proteinExistence type="predicted"/>
<dbReference type="AlphaFoldDB" id="A0AAE3GF81"/>
<dbReference type="PANTHER" id="PTHR32015:SF1">
    <property type="entry name" value="LIPASE"/>
    <property type="match status" value="1"/>
</dbReference>
<sequence length="340" mass="34564">MGGLTDTPARRWPLRGIAALAAVIGLGVAGSGLALAEPAPTTRDTAPTTRDTAAAAPDTTGAAADAAAAASGPAQYNFLAAAAYSLLHPTASPPGANDWSCRPSARHPNPVVLVHGTAENAYDNWAGLSGKLAADGYCVFAPNLGGAAGSPLQGLGPIAESARQLGEFVTRVLASTGASKVDIVGHSQGGMMPRYYIRNLGGSSTVDKLVALAPSNHGTDFNKLLTAITAIPGGSDILGLVCTSCVEQEASSAFITRLNAGGETHPSVRYTVIATRTDEVVTPYTSSFLAAGGNVVNTTLQQHCLLDLTEHLGISYNPIAIRLVRNALDPSTARTPGCLG</sequence>
<dbReference type="Pfam" id="PF01674">
    <property type="entry name" value="Lipase_2"/>
    <property type="match status" value="1"/>
</dbReference>
<organism evidence="1 2">
    <name type="scientific">Goodfellowiella coeruleoviolacea</name>
    <dbReference type="NCBI Taxonomy" id="334858"/>
    <lineage>
        <taxon>Bacteria</taxon>
        <taxon>Bacillati</taxon>
        <taxon>Actinomycetota</taxon>
        <taxon>Actinomycetes</taxon>
        <taxon>Pseudonocardiales</taxon>
        <taxon>Pseudonocardiaceae</taxon>
        <taxon>Goodfellowiella</taxon>
    </lineage>
</organism>
<keyword evidence="2" id="KW-1185">Reference proteome</keyword>